<evidence type="ECO:0000313" key="2">
    <source>
        <dbReference type="Proteomes" id="UP000503308"/>
    </source>
</evidence>
<dbReference type="AlphaFoldDB" id="A0A858SUT7"/>
<keyword evidence="2" id="KW-1185">Reference proteome</keyword>
<name>A0A858SUT7_9RHOB</name>
<protein>
    <submittedName>
        <fullName evidence="1">Uncharacterized protein</fullName>
    </submittedName>
</protein>
<dbReference type="Proteomes" id="UP000503308">
    <property type="component" value="Chromosome"/>
</dbReference>
<evidence type="ECO:0000313" key="1">
    <source>
        <dbReference type="EMBL" id="QJF51592.1"/>
    </source>
</evidence>
<gene>
    <name evidence="1" type="ORF">G3256_10680</name>
</gene>
<proteinExistence type="predicted"/>
<reference evidence="1 2" key="1">
    <citation type="submission" date="2020-02" db="EMBL/GenBank/DDBJ databases">
        <title>Genome sequence of Roseobacter ponti.</title>
        <authorList>
            <person name="Hollensteiner J."/>
            <person name="Schneider D."/>
            <person name="Poehlein A."/>
            <person name="Daniel R."/>
        </authorList>
    </citation>
    <scope>NUCLEOTIDE SEQUENCE [LARGE SCALE GENOMIC DNA]</scope>
    <source>
        <strain evidence="1 2">DSM 106830</strain>
    </source>
</reference>
<accession>A0A858SUT7</accession>
<dbReference type="SUPFAM" id="SSF51197">
    <property type="entry name" value="Clavaminate synthase-like"/>
    <property type="match status" value="1"/>
</dbReference>
<organism evidence="1 2">
    <name type="scientific">Roseobacter ponti</name>
    <dbReference type="NCBI Taxonomy" id="1891787"/>
    <lineage>
        <taxon>Bacteria</taxon>
        <taxon>Pseudomonadati</taxon>
        <taxon>Pseudomonadota</taxon>
        <taxon>Alphaproteobacteria</taxon>
        <taxon>Rhodobacterales</taxon>
        <taxon>Roseobacteraceae</taxon>
        <taxon>Roseobacter</taxon>
    </lineage>
</organism>
<dbReference type="Gene3D" id="2.60.120.620">
    <property type="entry name" value="q2cbj1_9rhob like domain"/>
    <property type="match status" value="1"/>
</dbReference>
<sequence length="261" mass="28132">MVADPQQSGWALFAPEPVTIAWAQKARGAGLRALRAPEFGDMYQCERTWFVGLDALPSGPDGDIDGSGPLRGAAVEAVRAQVGYLPALHRAQLSVVWPGYPRPREGESDAGFGYRRDRDAAHVDGVMGEGAPKRRFVREPHAFILGVTLTQTDPDAAPLVIWEGSHLIMARAFRAAFAGHAPDSLSAMDVTEIYQTARREVFDTCRRIPLHGPPGSISLVHRLTLHGVAPWAPGADAPDEGRMIAYFRPPMPGGVAAWAAL</sequence>
<dbReference type="KEGG" id="rpon:G3256_10680"/>
<dbReference type="RefSeq" id="WP_169640809.1">
    <property type="nucleotide sequence ID" value="NZ_CP048788.1"/>
</dbReference>
<dbReference type="EMBL" id="CP048788">
    <property type="protein sequence ID" value="QJF51592.1"/>
    <property type="molecule type" value="Genomic_DNA"/>
</dbReference>